<accession>A0AA34WIH9</accession>
<keyword evidence="4 5" id="KW-0663">Pyridoxal phosphate</keyword>
<keyword evidence="7" id="KW-0012">Acyltransferase</keyword>
<dbReference type="InterPro" id="IPR050087">
    <property type="entry name" value="AON_synthase_class-II"/>
</dbReference>
<dbReference type="EC" id="2.3.1.47" evidence="7"/>
<dbReference type="InterPro" id="IPR015421">
    <property type="entry name" value="PyrdxlP-dep_Trfase_major"/>
</dbReference>
<proteinExistence type="inferred from homology"/>
<evidence type="ECO:0000256" key="5">
    <source>
        <dbReference type="RuleBase" id="RU003693"/>
    </source>
</evidence>
<dbReference type="RefSeq" id="WP_013713090.1">
    <property type="nucleotide sequence ID" value="NC_015408.1"/>
</dbReference>
<evidence type="ECO:0000256" key="2">
    <source>
        <dbReference type="ARBA" id="ARBA00010008"/>
    </source>
</evidence>
<dbReference type="InterPro" id="IPR001917">
    <property type="entry name" value="Aminotrans_II_pyridoxalP_BS"/>
</dbReference>
<dbReference type="Gene3D" id="3.40.640.10">
    <property type="entry name" value="Type I PLP-dependent aspartate aminotransferase-like (Major domain)"/>
    <property type="match status" value="1"/>
</dbReference>
<reference evidence="7 8" key="1">
    <citation type="journal article" date="2011" name="J. Bacteriol.">
        <title>Genome sequence of the obligate intracellular animal pathogen Chlamydia pecorum E58.</title>
        <authorList>
            <person name="Mojica S."/>
            <person name="Huot Creasy H."/>
            <person name="Daugherty S."/>
            <person name="Read T.D."/>
            <person name="Kim T."/>
            <person name="Kaltenboeck B."/>
            <person name="Bavoil P."/>
            <person name="Myers G.S."/>
        </authorList>
    </citation>
    <scope>NUCLEOTIDE SEQUENCE [LARGE SCALE GENOMIC DNA]</scope>
    <source>
        <strain evidence="7 8">E58</strain>
    </source>
</reference>
<evidence type="ECO:0000259" key="6">
    <source>
        <dbReference type="Pfam" id="PF00155"/>
    </source>
</evidence>
<dbReference type="KEGG" id="cpm:G5S_1099"/>
<evidence type="ECO:0000256" key="3">
    <source>
        <dbReference type="ARBA" id="ARBA00022679"/>
    </source>
</evidence>
<name>A0AA34WIH9_CHLPE</name>
<dbReference type="InterPro" id="IPR004839">
    <property type="entry name" value="Aminotransferase_I/II_large"/>
</dbReference>
<dbReference type="GO" id="GO:0030170">
    <property type="term" value="F:pyridoxal phosphate binding"/>
    <property type="evidence" value="ECO:0007669"/>
    <property type="project" value="InterPro"/>
</dbReference>
<dbReference type="PANTHER" id="PTHR13693:SF77">
    <property type="entry name" value="8-AMINO-7-OXONONANOATE SYNTHASE"/>
    <property type="match status" value="1"/>
</dbReference>
<keyword evidence="8" id="KW-1185">Reference proteome</keyword>
<evidence type="ECO:0000256" key="4">
    <source>
        <dbReference type="ARBA" id="ARBA00022898"/>
    </source>
</evidence>
<dbReference type="InterPro" id="IPR015424">
    <property type="entry name" value="PyrdxlP-dep_Trfase"/>
</dbReference>
<dbReference type="AlphaFoldDB" id="A0AA34WIH9"/>
<sequence length="381" mass="42695">MSFQCFLKDSLEKRKENNTYRKLISLPNLKDFTSNDYLGFARSQELCTAILQKCASTSSLGATGSRLLTGHSQYYEDLESSIAQTHHAENALIFNSGYTANLGLLSTIASPEDRFIHDLYIHASMHDGIRLSKARSFPFRHNDIHHLQQRLETPHSGRTFVCVESVYSLHGSVAPLIEIQELCERYEAQLIVDEAHALGIFGDHGEGLVTMLGLQDKVLATLYTFGKALGMHGAAIACSTTLKHYLINFCRPFIYTTALPSSSLISIDLAYQHNYDAVELRKHLSYLISFFRQQAEELGISLPKGNALSPIQSICIPRASRIRQVSQYLQESGFDVRPILSPTVRQNQELLRICIHTFNTKEEISQVLLLISQALSCVSLL</sequence>
<comment type="cofactor">
    <cofactor evidence="1 5">
        <name>pyridoxal 5'-phosphate</name>
        <dbReference type="ChEBI" id="CHEBI:597326"/>
    </cofactor>
</comment>
<dbReference type="EMBL" id="CP002608">
    <property type="protein sequence ID" value="AEB42012.1"/>
    <property type="molecule type" value="Genomic_DNA"/>
</dbReference>
<dbReference type="InterPro" id="IPR015422">
    <property type="entry name" value="PyrdxlP-dep_Trfase_small"/>
</dbReference>
<dbReference type="GO" id="GO:0008710">
    <property type="term" value="F:8-amino-7-oxononanoate synthase activity"/>
    <property type="evidence" value="ECO:0007669"/>
    <property type="project" value="UniProtKB-EC"/>
</dbReference>
<evidence type="ECO:0000313" key="8">
    <source>
        <dbReference type="Proteomes" id="UP000008305"/>
    </source>
</evidence>
<dbReference type="GeneID" id="99719035"/>
<evidence type="ECO:0000256" key="1">
    <source>
        <dbReference type="ARBA" id="ARBA00001933"/>
    </source>
</evidence>
<comment type="similarity">
    <text evidence="2">Belongs to the class-II pyridoxal-phosphate-dependent aminotransferase family. BioF subfamily.</text>
</comment>
<dbReference type="Pfam" id="PF00155">
    <property type="entry name" value="Aminotran_1_2"/>
    <property type="match status" value="1"/>
</dbReference>
<evidence type="ECO:0000313" key="7">
    <source>
        <dbReference type="EMBL" id="AEB42012.1"/>
    </source>
</evidence>
<gene>
    <name evidence="7" type="ordered locus">G5S_1099</name>
</gene>
<dbReference type="PANTHER" id="PTHR13693">
    <property type="entry name" value="CLASS II AMINOTRANSFERASE/8-AMINO-7-OXONONANOATE SYNTHASE"/>
    <property type="match status" value="1"/>
</dbReference>
<dbReference type="Proteomes" id="UP000008305">
    <property type="component" value="Chromosome"/>
</dbReference>
<dbReference type="SUPFAM" id="SSF53383">
    <property type="entry name" value="PLP-dependent transferases"/>
    <property type="match status" value="1"/>
</dbReference>
<keyword evidence="3 7" id="KW-0808">Transferase</keyword>
<organism evidence="7 8">
    <name type="scientific">Chlamydia pecorum (strain ATCC VR-628 / DSM 29919 / E58)</name>
    <name type="common">Chlamydophila pecorum</name>
    <dbReference type="NCBI Taxonomy" id="331635"/>
    <lineage>
        <taxon>Bacteria</taxon>
        <taxon>Pseudomonadati</taxon>
        <taxon>Chlamydiota</taxon>
        <taxon>Chlamydiia</taxon>
        <taxon>Chlamydiales</taxon>
        <taxon>Chlamydiaceae</taxon>
        <taxon>Chlamydia/Chlamydophila group</taxon>
        <taxon>Chlamydia</taxon>
    </lineage>
</organism>
<dbReference type="Gene3D" id="3.90.1150.10">
    <property type="entry name" value="Aspartate Aminotransferase, domain 1"/>
    <property type="match status" value="1"/>
</dbReference>
<protein>
    <submittedName>
        <fullName evidence="7">Oxononanoate synthase</fullName>
        <ecNumber evidence="7">2.3.1.47</ecNumber>
    </submittedName>
</protein>
<feature type="domain" description="Aminotransferase class I/classII large" evidence="6">
    <location>
        <begin position="31"/>
        <end position="360"/>
    </location>
</feature>
<dbReference type="PROSITE" id="PS00599">
    <property type="entry name" value="AA_TRANSFER_CLASS_2"/>
    <property type="match status" value="1"/>
</dbReference>